<gene>
    <name evidence="2" type="ORF">BAU06_09175</name>
</gene>
<dbReference type="RefSeq" id="WP_066347482.1">
    <property type="nucleotide sequence ID" value="NZ_CBCSFJ010000005.1"/>
</dbReference>
<sequence length="284" mass="31319">MTTQDHTAALRERFGFWIKSTETTRVIHWNGGGCRPSSAVENALWDALAQPQQPKIDVEHLIRTVLPGGYICDPQAVADDLRRYFDAWEEPKAIAWKTTHKSVCPPITEDKAIADAWREAGYPVVELFGQPQQPAGWKPIETAPKDGSEVLLWLGAPWSKVEKARWYAPWSNWQCGTIPADPVREECHGIGQAIPTHWMPLPTPPGAHPSQQEDAEVGERVRDAIAAALGDAYDCLRVWEAWSVGTMGPDDFSLITDDEDRLEEITDAAIAAMSDSAGEGGKNG</sequence>
<evidence type="ECO:0000313" key="2">
    <source>
        <dbReference type="EMBL" id="ANN66442.1"/>
    </source>
</evidence>
<dbReference type="Pfam" id="PF04448">
    <property type="entry name" value="DUF551"/>
    <property type="match status" value="1"/>
</dbReference>
<evidence type="ECO:0000259" key="1">
    <source>
        <dbReference type="Pfam" id="PF04448"/>
    </source>
</evidence>
<feature type="domain" description="DUF551" evidence="1">
    <location>
        <begin position="143"/>
        <end position="205"/>
    </location>
</feature>
<proteinExistence type="predicted"/>
<evidence type="ECO:0000313" key="3">
    <source>
        <dbReference type="Proteomes" id="UP000091897"/>
    </source>
</evidence>
<organism evidence="2 3">
    <name type="scientific">Bordetella bronchialis</name>
    <dbReference type="NCBI Taxonomy" id="463025"/>
    <lineage>
        <taxon>Bacteria</taxon>
        <taxon>Pseudomonadati</taxon>
        <taxon>Pseudomonadota</taxon>
        <taxon>Betaproteobacteria</taxon>
        <taxon>Burkholderiales</taxon>
        <taxon>Alcaligenaceae</taxon>
        <taxon>Bordetella</taxon>
    </lineage>
</organism>
<dbReference type="Proteomes" id="UP000091897">
    <property type="component" value="Chromosome"/>
</dbReference>
<name>A0ABM6CR00_9BORD</name>
<keyword evidence="3" id="KW-1185">Reference proteome</keyword>
<reference evidence="2 3" key="1">
    <citation type="submission" date="2016-06" db="EMBL/GenBank/DDBJ databases">
        <title>Complete genome sequences of Bordetella bronchialis and Bordetella flabilis.</title>
        <authorList>
            <person name="LiPuma J.J."/>
            <person name="Spilker T."/>
        </authorList>
    </citation>
    <scope>NUCLEOTIDE SEQUENCE [LARGE SCALE GENOMIC DNA]</scope>
    <source>
        <strain evidence="2 3">AU3182</strain>
    </source>
</reference>
<accession>A0ABM6CR00</accession>
<protein>
    <recommendedName>
        <fullName evidence="1">DUF551 domain-containing protein</fullName>
    </recommendedName>
</protein>
<dbReference type="InterPro" id="IPR007539">
    <property type="entry name" value="DUF551"/>
</dbReference>
<dbReference type="EMBL" id="CP016170">
    <property type="protein sequence ID" value="ANN66442.1"/>
    <property type="molecule type" value="Genomic_DNA"/>
</dbReference>